<feature type="compositionally biased region" description="Polar residues" evidence="1">
    <location>
        <begin position="28"/>
        <end position="39"/>
    </location>
</feature>
<proteinExistence type="predicted"/>
<feature type="compositionally biased region" description="Basic and acidic residues" evidence="1">
    <location>
        <begin position="43"/>
        <end position="53"/>
    </location>
</feature>
<organism evidence="2 3">
    <name type="scientific">Clonostachys rhizophaga</name>
    <dbReference type="NCBI Taxonomy" id="160324"/>
    <lineage>
        <taxon>Eukaryota</taxon>
        <taxon>Fungi</taxon>
        <taxon>Dikarya</taxon>
        <taxon>Ascomycota</taxon>
        <taxon>Pezizomycotina</taxon>
        <taxon>Sordariomycetes</taxon>
        <taxon>Hypocreomycetidae</taxon>
        <taxon>Hypocreales</taxon>
        <taxon>Bionectriaceae</taxon>
        <taxon>Clonostachys</taxon>
    </lineage>
</organism>
<dbReference type="Proteomes" id="UP000696573">
    <property type="component" value="Unassembled WGS sequence"/>
</dbReference>
<evidence type="ECO:0000313" key="3">
    <source>
        <dbReference type="Proteomes" id="UP000696573"/>
    </source>
</evidence>
<sequence length="60" mass="6776">MYGAEMVFSKPRDQEYMDCYQRKRSVHESSPVTGTPDSEASTEEQKVQSKVHLEPSAPSV</sequence>
<evidence type="ECO:0000256" key="1">
    <source>
        <dbReference type="SAM" id="MobiDB-lite"/>
    </source>
</evidence>
<protein>
    <submittedName>
        <fullName evidence="2">Uncharacterized protein</fullName>
    </submittedName>
</protein>
<dbReference type="AlphaFoldDB" id="A0A9N9VIR2"/>
<evidence type="ECO:0000313" key="2">
    <source>
        <dbReference type="EMBL" id="CAH0027062.1"/>
    </source>
</evidence>
<keyword evidence="3" id="KW-1185">Reference proteome</keyword>
<reference evidence="2" key="1">
    <citation type="submission" date="2021-10" db="EMBL/GenBank/DDBJ databases">
        <authorList>
            <person name="Piombo E."/>
        </authorList>
    </citation>
    <scope>NUCLEOTIDE SEQUENCE</scope>
</reference>
<comment type="caution">
    <text evidence="2">The sequence shown here is derived from an EMBL/GenBank/DDBJ whole genome shotgun (WGS) entry which is preliminary data.</text>
</comment>
<name>A0A9N9VIR2_9HYPO</name>
<dbReference type="EMBL" id="CABFNQ020000726">
    <property type="protein sequence ID" value="CAH0027062.1"/>
    <property type="molecule type" value="Genomic_DNA"/>
</dbReference>
<feature type="region of interest" description="Disordered" evidence="1">
    <location>
        <begin position="1"/>
        <end position="60"/>
    </location>
</feature>
<accession>A0A9N9VIR2</accession>
<gene>
    <name evidence="2" type="ORF">CRHIZ90672A_00003584</name>
</gene>